<dbReference type="Gene3D" id="3.30.300.30">
    <property type="match status" value="1"/>
</dbReference>
<feature type="domain" description="AMP-binding enzyme C-terminal" evidence="4">
    <location>
        <begin position="421"/>
        <end position="497"/>
    </location>
</feature>
<keyword evidence="2" id="KW-0436">Ligase</keyword>
<evidence type="ECO:0000256" key="1">
    <source>
        <dbReference type="ARBA" id="ARBA00006432"/>
    </source>
</evidence>
<dbReference type="Gene3D" id="3.40.50.12780">
    <property type="entry name" value="N-terminal domain of ligase-like"/>
    <property type="match status" value="1"/>
</dbReference>
<name>A0AAU1M3D0_9ACTN</name>
<dbReference type="Pfam" id="PF00501">
    <property type="entry name" value="AMP-binding"/>
    <property type="match status" value="1"/>
</dbReference>
<dbReference type="EMBL" id="CP108169">
    <property type="protein sequence ID" value="WTQ77804.1"/>
    <property type="molecule type" value="Genomic_DNA"/>
</dbReference>
<dbReference type="InterPro" id="IPR020845">
    <property type="entry name" value="AMP-binding_CS"/>
</dbReference>
<reference evidence="5" key="1">
    <citation type="submission" date="2022-10" db="EMBL/GenBank/DDBJ databases">
        <title>The complete genomes of actinobacterial strains from the NBC collection.</title>
        <authorList>
            <person name="Joergensen T.S."/>
            <person name="Alvarez Arevalo M."/>
            <person name="Sterndorff E.B."/>
            <person name="Faurdal D."/>
            <person name="Vuksanovic O."/>
            <person name="Mourched A.-S."/>
            <person name="Charusanti P."/>
            <person name="Shaw S."/>
            <person name="Blin K."/>
            <person name="Weber T."/>
        </authorList>
    </citation>
    <scope>NUCLEOTIDE SEQUENCE</scope>
    <source>
        <strain evidence="5">NBC_00148</strain>
    </source>
</reference>
<dbReference type="PANTHER" id="PTHR43201:SF5">
    <property type="entry name" value="MEDIUM-CHAIN ACYL-COA LIGASE ACSF2, MITOCHONDRIAL"/>
    <property type="match status" value="1"/>
</dbReference>
<dbReference type="Pfam" id="PF13193">
    <property type="entry name" value="AMP-binding_C"/>
    <property type="match status" value="1"/>
</dbReference>
<protein>
    <submittedName>
        <fullName evidence="5">AMP-binding protein</fullName>
    </submittedName>
</protein>
<dbReference type="InterPro" id="IPR045851">
    <property type="entry name" value="AMP-bd_C_sf"/>
</dbReference>
<dbReference type="InterPro" id="IPR042099">
    <property type="entry name" value="ANL_N_sf"/>
</dbReference>
<dbReference type="SUPFAM" id="SSF56801">
    <property type="entry name" value="Acetyl-CoA synthetase-like"/>
    <property type="match status" value="1"/>
</dbReference>
<dbReference type="GO" id="GO:0006631">
    <property type="term" value="P:fatty acid metabolic process"/>
    <property type="evidence" value="ECO:0007669"/>
    <property type="project" value="TreeGrafter"/>
</dbReference>
<dbReference type="InterPro" id="IPR000873">
    <property type="entry name" value="AMP-dep_synth/lig_dom"/>
</dbReference>
<sequence>MAVSRGITTLGARIVEAAVEHAEASMVFHTPEGTRELTLTEVHEQAAAAAAGLAKLGVEPGDVVVVQLPNGLESLVAHAAVLLRGAVLLPVVTIYGPRELGFILRQSGAKALIATADRVRERAGEADDDGLRVVAVGEPSPGTGAVPWSTLAVSPPGAGAPSGAADDIAALVYTSGTTGDPKGVQHTHRSLLSEIGNMPGSRQGLVYLNPFPPGHIASLGVMLRALILGTPTVFMQKWDPEAALDLIGTHGVTASAGVPFHLAGLLDAAERSGRSLGTLCDYLVGAASVAPVLVERAHRAGIAAYRAYGSSEHPTITSGRPEDPVAWRAGTDGRPMPGCEIRIVGPDGRDVPPGQEGEVFSRGPELFAGYRDASLDEGALAEGGWLRTGDAGRVDTNGCLTITDRLKDIIVRGGEKISSKEVEDVLASHPSVAEAAAVAEPDARYGERVCAFVVPREGADLGLAEVAAHFAASGLARQKTPERLIVVRELPRTPAGKILKQQLRVRLGDASGGATG</sequence>
<evidence type="ECO:0000256" key="2">
    <source>
        <dbReference type="ARBA" id="ARBA00022598"/>
    </source>
</evidence>
<feature type="domain" description="AMP-dependent synthetase/ligase" evidence="3">
    <location>
        <begin position="21"/>
        <end position="370"/>
    </location>
</feature>
<evidence type="ECO:0000259" key="3">
    <source>
        <dbReference type="Pfam" id="PF00501"/>
    </source>
</evidence>
<dbReference type="AlphaFoldDB" id="A0AAU1M3D0"/>
<accession>A0AAU1M3D0</accession>
<evidence type="ECO:0000259" key="4">
    <source>
        <dbReference type="Pfam" id="PF13193"/>
    </source>
</evidence>
<gene>
    <name evidence="5" type="ORF">OG222_33740</name>
</gene>
<dbReference type="PANTHER" id="PTHR43201">
    <property type="entry name" value="ACYL-COA SYNTHETASE"/>
    <property type="match status" value="1"/>
</dbReference>
<organism evidence="5">
    <name type="scientific">Streptomyces sp. NBC_00148</name>
    <dbReference type="NCBI Taxonomy" id="2903626"/>
    <lineage>
        <taxon>Bacteria</taxon>
        <taxon>Bacillati</taxon>
        <taxon>Actinomycetota</taxon>
        <taxon>Actinomycetes</taxon>
        <taxon>Kitasatosporales</taxon>
        <taxon>Streptomycetaceae</taxon>
        <taxon>Streptomyces</taxon>
    </lineage>
</organism>
<dbReference type="PROSITE" id="PS00455">
    <property type="entry name" value="AMP_BINDING"/>
    <property type="match status" value="1"/>
</dbReference>
<evidence type="ECO:0000313" key="5">
    <source>
        <dbReference type="EMBL" id="WTQ77804.1"/>
    </source>
</evidence>
<comment type="similarity">
    <text evidence="1">Belongs to the ATP-dependent AMP-binding enzyme family.</text>
</comment>
<dbReference type="GO" id="GO:0031956">
    <property type="term" value="F:medium-chain fatty acid-CoA ligase activity"/>
    <property type="evidence" value="ECO:0007669"/>
    <property type="project" value="TreeGrafter"/>
</dbReference>
<proteinExistence type="inferred from homology"/>
<dbReference type="InterPro" id="IPR025110">
    <property type="entry name" value="AMP-bd_C"/>
</dbReference>